<dbReference type="AlphaFoldDB" id="G7YGJ0"/>
<reference key="2">
    <citation type="submission" date="2011-10" db="EMBL/GenBank/DDBJ databases">
        <title>The genome and transcriptome sequence of Clonorchis sinensis provide insights into the carcinogenic liver fluke.</title>
        <authorList>
            <person name="Wang X."/>
            <person name="Huang Y."/>
            <person name="Chen W."/>
            <person name="Liu H."/>
            <person name="Guo L."/>
            <person name="Chen Y."/>
            <person name="Luo F."/>
            <person name="Zhou W."/>
            <person name="Sun J."/>
            <person name="Mao Q."/>
            <person name="Liang P."/>
            <person name="Zhou C."/>
            <person name="Tian Y."/>
            <person name="Men J."/>
            <person name="Lv X."/>
            <person name="Huang L."/>
            <person name="Zhou J."/>
            <person name="Hu Y."/>
            <person name="Li R."/>
            <person name="Zhang F."/>
            <person name="Lei H."/>
            <person name="Li X."/>
            <person name="Hu X."/>
            <person name="Liang C."/>
            <person name="Xu J."/>
            <person name="Wu Z."/>
            <person name="Yu X."/>
        </authorList>
    </citation>
    <scope>NUCLEOTIDE SEQUENCE</scope>
    <source>
        <strain>Henan</strain>
    </source>
</reference>
<dbReference type="Proteomes" id="UP000008909">
    <property type="component" value="Unassembled WGS sequence"/>
</dbReference>
<sequence length="195" mass="21439">MASTEVAADLSSPTKDTESKIDELKRKSKPDSAESETQVSNGKHDEPVTKKARASDVHEDVPDESGDKDGEPLEPSNEEEDSSESEGKPDDAEVETTAENGVTNGTEKHPEASDEDSIKAELCEIMDVAGNNRNYILCLHFNGNQNEILVTDVSLCFLVLVEWREVFACVRTGIRSVEMQLVNDPKELMNHVSFS</sequence>
<evidence type="ECO:0000313" key="3">
    <source>
        <dbReference type="Proteomes" id="UP000008909"/>
    </source>
</evidence>
<name>G7YGJ0_CLOSI</name>
<feature type="region of interest" description="Disordered" evidence="1">
    <location>
        <begin position="1"/>
        <end position="116"/>
    </location>
</feature>
<organism evidence="2 3">
    <name type="scientific">Clonorchis sinensis</name>
    <name type="common">Chinese liver fluke</name>
    <dbReference type="NCBI Taxonomy" id="79923"/>
    <lineage>
        <taxon>Eukaryota</taxon>
        <taxon>Metazoa</taxon>
        <taxon>Spiralia</taxon>
        <taxon>Lophotrochozoa</taxon>
        <taxon>Platyhelminthes</taxon>
        <taxon>Trematoda</taxon>
        <taxon>Digenea</taxon>
        <taxon>Opisthorchiida</taxon>
        <taxon>Opisthorchiata</taxon>
        <taxon>Opisthorchiidae</taxon>
        <taxon>Clonorchis</taxon>
    </lineage>
</organism>
<proteinExistence type="predicted"/>
<keyword evidence="3" id="KW-1185">Reference proteome</keyword>
<evidence type="ECO:0000256" key="1">
    <source>
        <dbReference type="SAM" id="MobiDB-lite"/>
    </source>
</evidence>
<feature type="compositionally biased region" description="Basic and acidic residues" evidence="1">
    <location>
        <begin position="15"/>
        <end position="32"/>
    </location>
</feature>
<reference evidence="2" key="1">
    <citation type="journal article" date="2011" name="Genome Biol.">
        <title>The draft genome of the carcinogenic human liver fluke Clonorchis sinensis.</title>
        <authorList>
            <person name="Wang X."/>
            <person name="Chen W."/>
            <person name="Huang Y."/>
            <person name="Sun J."/>
            <person name="Men J."/>
            <person name="Liu H."/>
            <person name="Luo F."/>
            <person name="Guo L."/>
            <person name="Lv X."/>
            <person name="Deng C."/>
            <person name="Zhou C."/>
            <person name="Fan Y."/>
            <person name="Li X."/>
            <person name="Huang L."/>
            <person name="Hu Y."/>
            <person name="Liang C."/>
            <person name="Hu X."/>
            <person name="Xu J."/>
            <person name="Yu X."/>
        </authorList>
    </citation>
    <scope>NUCLEOTIDE SEQUENCE [LARGE SCALE GENOMIC DNA]</scope>
    <source>
        <strain evidence="2">Henan</strain>
    </source>
</reference>
<dbReference type="EMBL" id="DF143237">
    <property type="protein sequence ID" value="GAA52073.1"/>
    <property type="molecule type" value="Genomic_DNA"/>
</dbReference>
<gene>
    <name evidence="2" type="ORF">CLF_107303</name>
</gene>
<accession>G7YGJ0</accession>
<feature type="compositionally biased region" description="Basic and acidic residues" evidence="1">
    <location>
        <begin position="42"/>
        <end position="71"/>
    </location>
</feature>
<protein>
    <submittedName>
        <fullName evidence="2">Uncharacterized protein</fullName>
    </submittedName>
</protein>
<feature type="compositionally biased region" description="Basic and acidic residues" evidence="1">
    <location>
        <begin position="106"/>
        <end position="116"/>
    </location>
</feature>
<evidence type="ECO:0000313" key="2">
    <source>
        <dbReference type="EMBL" id="GAA52073.1"/>
    </source>
</evidence>